<evidence type="ECO:0000313" key="8">
    <source>
        <dbReference type="Proteomes" id="UP000199470"/>
    </source>
</evidence>
<keyword evidence="7" id="KW-0282">Flagellum</keyword>
<keyword evidence="7" id="KW-0969">Cilium</keyword>
<dbReference type="GO" id="GO:0005198">
    <property type="term" value="F:structural molecule activity"/>
    <property type="evidence" value="ECO:0007669"/>
    <property type="project" value="InterPro"/>
</dbReference>
<dbReference type="EMBL" id="FOTW01000005">
    <property type="protein sequence ID" value="SFL57837.1"/>
    <property type="molecule type" value="Genomic_DNA"/>
</dbReference>
<comment type="similarity">
    <text evidence="5">Belongs to the FlgI family.</text>
</comment>
<dbReference type="AlphaFoldDB" id="A0A1I4IUU1"/>
<dbReference type="PANTHER" id="PTHR30381:SF0">
    <property type="entry name" value="FLAGELLAR P-RING PROTEIN"/>
    <property type="match status" value="1"/>
</dbReference>
<evidence type="ECO:0000256" key="6">
    <source>
        <dbReference type="SAM" id="MobiDB-lite"/>
    </source>
</evidence>
<organism evidence="7 8">
    <name type="scientific">Rugamonas rubra</name>
    <dbReference type="NCBI Taxonomy" id="758825"/>
    <lineage>
        <taxon>Bacteria</taxon>
        <taxon>Pseudomonadati</taxon>
        <taxon>Pseudomonadota</taxon>
        <taxon>Betaproteobacteria</taxon>
        <taxon>Burkholderiales</taxon>
        <taxon>Oxalobacteraceae</taxon>
        <taxon>Telluria group</taxon>
        <taxon>Rugamonas</taxon>
    </lineage>
</organism>
<proteinExistence type="inferred from homology"/>
<dbReference type="STRING" id="758825.SAMN02982985_00773"/>
<feature type="region of interest" description="Disordered" evidence="6">
    <location>
        <begin position="301"/>
        <end position="323"/>
    </location>
</feature>
<sequence precursor="true">MHTPRPRLSTAAALLACCALLLGAAPAQAAQVLRNLVAIEGVRDNPLVGYGLVVGLNGSGDSTQVKFASQSVINMLKQFGVKVPDGTDAKSKNVATVMVSAIFPPGYRRGQNIDVTVSSLGDAKSLRGGALLLTPLRAADNEVYALAQGNVVVGGLAAAGRSGSSVTVNTPTSGRIPSGAAIEREIGTDFATRPTIRLSLRHPHFQTATNIVDSINKRFGQIATTSDATSIDVVAPDNPTQRVAFMAKLESLSIDVGDDSPKVVFNSRTGTVVIAEGLRVRAAAVTHGSLKVVISESSKVSQPAPFSQGQTTTTPQSNVSVDQGSGQMFKWPAGAKLQTIIDTVNSLGASPDDIMAILQALDQAGAIEGELIVI</sequence>
<feature type="signal peptide" evidence="5">
    <location>
        <begin position="1"/>
        <end position="29"/>
    </location>
</feature>
<dbReference type="InterPro" id="IPR001782">
    <property type="entry name" value="Flag_FlgI"/>
</dbReference>
<evidence type="ECO:0000256" key="2">
    <source>
        <dbReference type="ARBA" id="ARBA00004117"/>
    </source>
</evidence>
<feature type="chain" id="PRO_5011800979" description="Flagellar P-ring protein" evidence="5">
    <location>
        <begin position="30"/>
        <end position="374"/>
    </location>
</feature>
<evidence type="ECO:0000256" key="5">
    <source>
        <dbReference type="HAMAP-Rule" id="MF_00416"/>
    </source>
</evidence>
<keyword evidence="8" id="KW-1185">Reference proteome</keyword>
<dbReference type="PANTHER" id="PTHR30381">
    <property type="entry name" value="FLAGELLAR P-RING PERIPLASMIC PROTEIN FLGI"/>
    <property type="match status" value="1"/>
</dbReference>
<evidence type="ECO:0000256" key="4">
    <source>
        <dbReference type="ARBA" id="ARBA00023143"/>
    </source>
</evidence>
<accession>A0A1I4IUU1</accession>
<dbReference type="PRINTS" id="PR01010">
    <property type="entry name" value="FLGPRINGFLGI"/>
</dbReference>
<dbReference type="GO" id="GO:0071973">
    <property type="term" value="P:bacterial-type flagellum-dependent cell motility"/>
    <property type="evidence" value="ECO:0007669"/>
    <property type="project" value="InterPro"/>
</dbReference>
<dbReference type="HAMAP" id="MF_00416">
    <property type="entry name" value="FlgI"/>
    <property type="match status" value="1"/>
</dbReference>
<keyword evidence="4 5" id="KW-0975">Bacterial flagellum</keyword>
<dbReference type="OrthoDB" id="9786431at2"/>
<dbReference type="GO" id="GO:0030288">
    <property type="term" value="C:outer membrane-bounded periplasmic space"/>
    <property type="evidence" value="ECO:0007669"/>
    <property type="project" value="InterPro"/>
</dbReference>
<dbReference type="GO" id="GO:0009428">
    <property type="term" value="C:bacterial-type flagellum basal body, distal rod, P ring"/>
    <property type="evidence" value="ECO:0007669"/>
    <property type="project" value="InterPro"/>
</dbReference>
<evidence type="ECO:0000313" key="7">
    <source>
        <dbReference type="EMBL" id="SFL57837.1"/>
    </source>
</evidence>
<protein>
    <recommendedName>
        <fullName evidence="5">Flagellar P-ring protein</fullName>
    </recommendedName>
    <alternativeName>
        <fullName evidence="5">Basal body P-ring protein</fullName>
    </alternativeName>
</protein>
<comment type="subcellular location">
    <subcellularLocation>
        <location evidence="2 5">Bacterial flagellum basal body</location>
    </subcellularLocation>
</comment>
<dbReference type="Pfam" id="PF02119">
    <property type="entry name" value="FlgI"/>
    <property type="match status" value="1"/>
</dbReference>
<comment type="function">
    <text evidence="1 5">Assembles around the rod to form the L-ring and probably protects the motor/basal body from shearing forces during rotation.</text>
</comment>
<gene>
    <name evidence="5" type="primary">flgI</name>
    <name evidence="7" type="ORF">SAMN02982985_00773</name>
</gene>
<keyword evidence="3 5" id="KW-0732">Signal</keyword>
<evidence type="ECO:0000256" key="1">
    <source>
        <dbReference type="ARBA" id="ARBA00002591"/>
    </source>
</evidence>
<name>A0A1I4IUU1_9BURK</name>
<reference evidence="7 8" key="1">
    <citation type="submission" date="2016-10" db="EMBL/GenBank/DDBJ databases">
        <authorList>
            <person name="de Groot N.N."/>
        </authorList>
    </citation>
    <scope>NUCLEOTIDE SEQUENCE [LARGE SCALE GENOMIC DNA]</scope>
    <source>
        <strain evidence="7 8">ATCC 43154</strain>
    </source>
</reference>
<dbReference type="RefSeq" id="WP_093383902.1">
    <property type="nucleotide sequence ID" value="NZ_FOTW01000005.1"/>
</dbReference>
<keyword evidence="7" id="KW-0966">Cell projection</keyword>
<evidence type="ECO:0000256" key="3">
    <source>
        <dbReference type="ARBA" id="ARBA00022729"/>
    </source>
</evidence>
<dbReference type="NCBIfam" id="NF003676">
    <property type="entry name" value="PRK05303.1"/>
    <property type="match status" value="1"/>
</dbReference>
<comment type="subunit">
    <text evidence="5">The basal body constitutes a major portion of the flagellar organelle and consists of four rings (L,P,S, and M) mounted on a central rod.</text>
</comment>
<dbReference type="Proteomes" id="UP000199470">
    <property type="component" value="Unassembled WGS sequence"/>
</dbReference>